<dbReference type="Proteomes" id="UP000543554">
    <property type="component" value="Unassembled WGS sequence"/>
</dbReference>
<reference evidence="2 3" key="1">
    <citation type="submission" date="2020-08" db="EMBL/GenBank/DDBJ databases">
        <title>Genomic Encyclopedia of Type Strains, Phase IV (KMG-IV): sequencing the most valuable type-strain genomes for metagenomic binning, comparative biology and taxonomic classification.</title>
        <authorList>
            <person name="Goeker M."/>
        </authorList>
    </citation>
    <scope>NUCLEOTIDE SEQUENCE [LARGE SCALE GENOMIC DNA]</scope>
    <source>
        <strain evidence="2 3">DSM 11490</strain>
    </source>
</reference>
<evidence type="ECO:0000259" key="1">
    <source>
        <dbReference type="Pfam" id="PF25678"/>
    </source>
</evidence>
<dbReference type="EMBL" id="JACJIB010000007">
    <property type="protein sequence ID" value="MBA8914811.1"/>
    <property type="molecule type" value="Genomic_DNA"/>
</dbReference>
<protein>
    <recommendedName>
        <fullName evidence="1">DUF7946 domain-containing protein</fullName>
    </recommendedName>
</protein>
<dbReference type="RefSeq" id="WP_182556057.1">
    <property type="nucleotide sequence ID" value="NZ_BPRF01000004.1"/>
</dbReference>
<accession>A0AA40S572</accession>
<feature type="domain" description="DUF7946" evidence="1">
    <location>
        <begin position="4"/>
        <end position="176"/>
    </location>
</feature>
<dbReference type="InterPro" id="IPR057706">
    <property type="entry name" value="DUF7946"/>
</dbReference>
<gene>
    <name evidence="2" type="ORF">HNR51_003907</name>
</gene>
<dbReference type="AlphaFoldDB" id="A0AA40S572"/>
<dbReference type="Pfam" id="PF25678">
    <property type="entry name" value="DUF7946"/>
    <property type="match status" value="1"/>
</dbReference>
<evidence type="ECO:0000313" key="2">
    <source>
        <dbReference type="EMBL" id="MBA8914811.1"/>
    </source>
</evidence>
<proteinExistence type="predicted"/>
<comment type="caution">
    <text evidence="2">The sequence shown here is derived from an EMBL/GenBank/DDBJ whole genome shotgun (WGS) entry which is preliminary data.</text>
</comment>
<keyword evidence="3" id="KW-1185">Reference proteome</keyword>
<evidence type="ECO:0000313" key="3">
    <source>
        <dbReference type="Proteomes" id="UP000543554"/>
    </source>
</evidence>
<name>A0AA40S572_9HYPH</name>
<sequence length="276" mass="30416">MKIIAKFEGGVAERHILPAFEGSQSIDGLSRALTLTSHYLVTGTVRKKYPFNNMARIYIHPPREGSFEAIYSLFTDKDTVATTTLYGTVAVGVFGAFLKDAIELIFKRIIGSDHKPKTDQLKNLLANRAGELEALGEAVQPSLIRAHSVINHGAGSINIISGSNNIITFNDRSKRYLTTKVEDPTLRQKIVSCGMLNVNTRNGRIFDIELERTVPIRVPREASPNTLSALAGSLQRYSSKKFGISGSEVSISYTIEADQDGVVKRYIVFDAQEVRP</sequence>
<organism evidence="2 3">
    <name type="scientific">Methylorubrum thiocyanatum</name>
    <dbReference type="NCBI Taxonomy" id="47958"/>
    <lineage>
        <taxon>Bacteria</taxon>
        <taxon>Pseudomonadati</taxon>
        <taxon>Pseudomonadota</taxon>
        <taxon>Alphaproteobacteria</taxon>
        <taxon>Hyphomicrobiales</taxon>
        <taxon>Methylobacteriaceae</taxon>
        <taxon>Methylorubrum</taxon>
    </lineage>
</organism>